<organism evidence="2 3">
    <name type="scientific">Actinomyces graevenitzii</name>
    <dbReference type="NCBI Taxonomy" id="55565"/>
    <lineage>
        <taxon>Bacteria</taxon>
        <taxon>Bacillati</taxon>
        <taxon>Actinomycetota</taxon>
        <taxon>Actinomycetes</taxon>
        <taxon>Actinomycetales</taxon>
        <taxon>Actinomycetaceae</taxon>
        <taxon>Actinomyces</taxon>
    </lineage>
</organism>
<accession>A0A9E7DCJ1</accession>
<keyword evidence="1" id="KW-0812">Transmembrane</keyword>
<reference evidence="2" key="1">
    <citation type="submission" date="2022-05" db="EMBL/GenBank/DDBJ databases">
        <title>Using nanopore sequencing to obtain complete genomes from saliva samples.</title>
        <authorList>
            <person name="Baker J.L."/>
        </authorList>
    </citation>
    <scope>NUCLEOTIDE SEQUENCE</scope>
    <source>
        <strain evidence="2">JCVI-JB-Ag32</strain>
    </source>
</reference>
<gene>
    <name evidence="2" type="ORF">M3I41_03045</name>
</gene>
<evidence type="ECO:0000256" key="1">
    <source>
        <dbReference type="SAM" id="Phobius"/>
    </source>
</evidence>
<sequence length="104" mass="11230">MSEETAESVLSPNQLPPRHYYRVAGVGVVTVCVLIVVATALLGYSRFAVLEAAALTGALTIIRLLRPEGTWIQARSRFEDLVVGTGLTVGLVLLSTYANLPRIY</sequence>
<feature type="transmembrane region" description="Helical" evidence="1">
    <location>
        <begin position="47"/>
        <end position="66"/>
    </location>
</feature>
<feature type="transmembrane region" description="Helical" evidence="1">
    <location>
        <begin position="20"/>
        <end position="41"/>
    </location>
</feature>
<protein>
    <submittedName>
        <fullName evidence="2">DUF3017 domain-containing protein</fullName>
    </submittedName>
</protein>
<keyword evidence="1" id="KW-0472">Membrane</keyword>
<evidence type="ECO:0000313" key="3">
    <source>
        <dbReference type="Proteomes" id="UP000830236"/>
    </source>
</evidence>
<name>A0A9E7DCJ1_9ACTO</name>
<dbReference type="KEGG" id="agh:M3I41_03045"/>
<proteinExistence type="predicted"/>
<feature type="transmembrane region" description="Helical" evidence="1">
    <location>
        <begin position="78"/>
        <end position="98"/>
    </location>
</feature>
<evidence type="ECO:0000313" key="2">
    <source>
        <dbReference type="EMBL" id="UQF80266.1"/>
    </source>
</evidence>
<keyword evidence="1" id="KW-1133">Transmembrane helix</keyword>
<dbReference type="Proteomes" id="UP000830236">
    <property type="component" value="Chromosome"/>
</dbReference>
<dbReference type="AlphaFoldDB" id="A0A9E7DCJ1"/>
<dbReference type="EMBL" id="CP097095">
    <property type="protein sequence ID" value="UQF80266.1"/>
    <property type="molecule type" value="Genomic_DNA"/>
</dbReference>